<dbReference type="PANTHER" id="PTHR28229:SF1">
    <property type="entry name" value="TRANSLOCATION PROTEIN SEC66"/>
    <property type="match status" value="1"/>
</dbReference>
<keyword evidence="3" id="KW-1185">Reference proteome</keyword>
<dbReference type="Pfam" id="PF09802">
    <property type="entry name" value="Sec66"/>
    <property type="match status" value="1"/>
</dbReference>
<sequence length="179" mass="20103">MSTINALLPIIYFIGLAGLFIGGRAYNRSRSKSETAEPTSYFPPHTTKTHYTELSEMFSPETETGLKLLTTALMKRAMSDVQRAWKIRDEKPPLQGLVKQGIVGDDLWENLTTAEQELDAEIQDVMAEAELYKEGWGKAIFQEASQIASMQKQREEQMQAQQAMAEQQALEAAMQPADE</sequence>
<dbReference type="GO" id="GO:0031204">
    <property type="term" value="P:post-translational protein targeting to membrane, translocation"/>
    <property type="evidence" value="ECO:0007669"/>
    <property type="project" value="InterPro"/>
</dbReference>
<comment type="caution">
    <text evidence="2">The sequence shown here is derived from an EMBL/GenBank/DDBJ whole genome shotgun (WGS) entry which is preliminary data.</text>
</comment>
<organism evidence="2 3">
    <name type="scientific">Rhizophlyctis rosea</name>
    <dbReference type="NCBI Taxonomy" id="64517"/>
    <lineage>
        <taxon>Eukaryota</taxon>
        <taxon>Fungi</taxon>
        <taxon>Fungi incertae sedis</taxon>
        <taxon>Chytridiomycota</taxon>
        <taxon>Chytridiomycota incertae sedis</taxon>
        <taxon>Chytridiomycetes</taxon>
        <taxon>Rhizophlyctidales</taxon>
        <taxon>Rhizophlyctidaceae</taxon>
        <taxon>Rhizophlyctis</taxon>
    </lineage>
</organism>
<evidence type="ECO:0000313" key="3">
    <source>
        <dbReference type="Proteomes" id="UP001212841"/>
    </source>
</evidence>
<dbReference type="AlphaFoldDB" id="A0AAD5SL08"/>
<keyword evidence="1" id="KW-0472">Membrane</keyword>
<gene>
    <name evidence="2" type="primary">SEC66_2</name>
    <name evidence="2" type="ORF">HK097_008448</name>
</gene>
<dbReference type="PANTHER" id="PTHR28229">
    <property type="entry name" value="TRANSLOCATION PROTEIN SEC66"/>
    <property type="match status" value="1"/>
</dbReference>
<keyword evidence="1" id="KW-0812">Transmembrane</keyword>
<dbReference type="Proteomes" id="UP001212841">
    <property type="component" value="Unassembled WGS sequence"/>
</dbReference>
<protein>
    <submittedName>
        <fullName evidence="2">Translocation protein S66</fullName>
    </submittedName>
</protein>
<name>A0AAD5SL08_9FUNG</name>
<accession>A0AAD5SL08</accession>
<dbReference type="GO" id="GO:0031207">
    <property type="term" value="C:Sec62/Sec63 complex"/>
    <property type="evidence" value="ECO:0007669"/>
    <property type="project" value="InterPro"/>
</dbReference>
<reference evidence="2" key="1">
    <citation type="submission" date="2020-05" db="EMBL/GenBank/DDBJ databases">
        <title>Phylogenomic resolution of chytrid fungi.</title>
        <authorList>
            <person name="Stajich J.E."/>
            <person name="Amses K."/>
            <person name="Simmons R."/>
            <person name="Seto K."/>
            <person name="Myers J."/>
            <person name="Bonds A."/>
            <person name="Quandt C.A."/>
            <person name="Barry K."/>
            <person name="Liu P."/>
            <person name="Grigoriev I."/>
            <person name="Longcore J.E."/>
            <person name="James T.Y."/>
        </authorList>
    </citation>
    <scope>NUCLEOTIDE SEQUENCE</scope>
    <source>
        <strain evidence="2">JEL0318</strain>
    </source>
</reference>
<feature type="transmembrane region" description="Helical" evidence="1">
    <location>
        <begin position="6"/>
        <end position="26"/>
    </location>
</feature>
<dbReference type="EMBL" id="JADGJD010000005">
    <property type="protein sequence ID" value="KAJ3057353.1"/>
    <property type="molecule type" value="Genomic_DNA"/>
</dbReference>
<keyword evidence="1" id="KW-1133">Transmembrane helix</keyword>
<evidence type="ECO:0000256" key="1">
    <source>
        <dbReference type="SAM" id="Phobius"/>
    </source>
</evidence>
<evidence type="ECO:0000313" key="2">
    <source>
        <dbReference type="EMBL" id="KAJ3057353.1"/>
    </source>
</evidence>
<proteinExistence type="predicted"/>
<dbReference type="InterPro" id="IPR018624">
    <property type="entry name" value="Sec66"/>
</dbReference>